<keyword evidence="6" id="KW-0520">NAD</keyword>
<dbReference type="InterPro" id="IPR050071">
    <property type="entry name" value="Dehydroquinate_synthase"/>
</dbReference>
<reference evidence="11 12" key="1">
    <citation type="journal article" date="2024" name="BMC Biol.">
        <title>Comparative genomics of Ascetosporea gives new insight into the evolutionary basis for animal parasitism in Rhizaria.</title>
        <authorList>
            <person name="Hiltunen Thoren M."/>
            <person name="Onut-Brannstrom I."/>
            <person name="Alfjorden A."/>
            <person name="Peckova H."/>
            <person name="Swords F."/>
            <person name="Hooper C."/>
            <person name="Holzer A.S."/>
            <person name="Bass D."/>
            <person name="Burki F."/>
        </authorList>
    </citation>
    <scope>NUCLEOTIDE SEQUENCE [LARGE SCALE GENOMIC DNA]</scope>
    <source>
        <strain evidence="11">20-A016</strain>
    </source>
</reference>
<evidence type="ECO:0000259" key="9">
    <source>
        <dbReference type="Pfam" id="PF01761"/>
    </source>
</evidence>
<comment type="cofactor">
    <cofactor evidence="2">
        <name>Co(2+)</name>
        <dbReference type="ChEBI" id="CHEBI:48828"/>
    </cofactor>
</comment>
<evidence type="ECO:0000313" key="12">
    <source>
        <dbReference type="Proteomes" id="UP001439008"/>
    </source>
</evidence>
<comment type="caution">
    <text evidence="11">The sequence shown here is derived from an EMBL/GenBank/DDBJ whole genome shotgun (WGS) entry which is preliminary data.</text>
</comment>
<dbReference type="SUPFAM" id="SSF56796">
    <property type="entry name" value="Dehydroquinate synthase-like"/>
    <property type="match status" value="1"/>
</dbReference>
<gene>
    <name evidence="11" type="primary">ARO1_1</name>
    <name evidence="11" type="ORF">MHBO_001451</name>
</gene>
<dbReference type="PANTHER" id="PTHR43622">
    <property type="entry name" value="3-DEHYDROQUINATE SYNTHASE"/>
    <property type="match status" value="1"/>
</dbReference>
<keyword evidence="3" id="KW-0479">Metal-binding</keyword>
<evidence type="ECO:0000256" key="1">
    <source>
        <dbReference type="ARBA" id="ARBA00001911"/>
    </source>
</evidence>
<keyword evidence="5" id="KW-0862">Zinc</keyword>
<dbReference type="NCBIfam" id="TIGR01357">
    <property type="entry name" value="aroB"/>
    <property type="match status" value="1"/>
</dbReference>
<protein>
    <submittedName>
        <fullName evidence="11">3-dehydroquinate dehydratase (3-dehydroquinase)</fullName>
    </submittedName>
</protein>
<evidence type="ECO:0000256" key="7">
    <source>
        <dbReference type="ARBA" id="ARBA00023239"/>
    </source>
</evidence>
<name>A0ABV2AK75_9EUKA</name>
<dbReference type="Pfam" id="PF01761">
    <property type="entry name" value="DHQ_synthase"/>
    <property type="match status" value="1"/>
</dbReference>
<accession>A0ABV2AK75</accession>
<dbReference type="Pfam" id="PF24621">
    <property type="entry name" value="DHQS_C"/>
    <property type="match status" value="1"/>
</dbReference>
<dbReference type="InterPro" id="IPR016037">
    <property type="entry name" value="DHQ_synth_AroB"/>
</dbReference>
<dbReference type="EMBL" id="JBDODL010000358">
    <property type="protein sequence ID" value="MES1919657.1"/>
    <property type="molecule type" value="Genomic_DNA"/>
</dbReference>
<evidence type="ECO:0000256" key="8">
    <source>
        <dbReference type="ARBA" id="ARBA00023285"/>
    </source>
</evidence>
<dbReference type="Gene3D" id="3.40.50.1970">
    <property type="match status" value="1"/>
</dbReference>
<evidence type="ECO:0000256" key="4">
    <source>
        <dbReference type="ARBA" id="ARBA00022741"/>
    </source>
</evidence>
<proteinExistence type="inferred from homology"/>
<evidence type="ECO:0000256" key="3">
    <source>
        <dbReference type="ARBA" id="ARBA00022723"/>
    </source>
</evidence>
<evidence type="ECO:0000313" key="11">
    <source>
        <dbReference type="EMBL" id="MES1919657.1"/>
    </source>
</evidence>
<dbReference type="HAMAP" id="MF_00110">
    <property type="entry name" value="DHQ_synthase"/>
    <property type="match status" value="1"/>
</dbReference>
<sequence>MASKHDPIRLKNYNIIFIENIFKDIVKNLKKLVSAPFYAIITDDNVKNLYGNDLFSILQNNDLNTFIYSIKPAENSKTRKTKARIEDWLLRLGCNRESVLIALGGGVVGDITGFVASTFMRGIRYVQIPTTVLACADSSIGGKTGINVLRAKNIVGTFHPPKAVFVDVNLLKTLPERHFRNGFSEIIKIAAVCDRDFFEFIESFSITSLSSFSEKQKLLDIIYKAIKLKSEIVEKDERESNKRKILNFGHTIGHSIEAVSDQYLHGECVSIGMSYESMIATELGVLKYEDYRRLISLLIEFKLPTRVPLKMLQNIKFSEFENFMRLDKKNKSNKSDYVQIVVLKSIGLVLKATQHQLKFP</sequence>
<dbReference type="PIRSF" id="PIRSF001455">
    <property type="entry name" value="DHQ_synth"/>
    <property type="match status" value="1"/>
</dbReference>
<dbReference type="PANTHER" id="PTHR43622:SF1">
    <property type="entry name" value="3-DEHYDROQUINATE SYNTHASE"/>
    <property type="match status" value="1"/>
</dbReference>
<dbReference type="Proteomes" id="UP001439008">
    <property type="component" value="Unassembled WGS sequence"/>
</dbReference>
<evidence type="ECO:0000256" key="6">
    <source>
        <dbReference type="ARBA" id="ARBA00023027"/>
    </source>
</evidence>
<keyword evidence="7" id="KW-0456">Lyase</keyword>
<dbReference type="InterPro" id="IPR030960">
    <property type="entry name" value="DHQS/DOIS_N"/>
</dbReference>
<evidence type="ECO:0000256" key="2">
    <source>
        <dbReference type="ARBA" id="ARBA00001941"/>
    </source>
</evidence>
<comment type="cofactor">
    <cofactor evidence="1">
        <name>NAD(+)</name>
        <dbReference type="ChEBI" id="CHEBI:57540"/>
    </cofactor>
</comment>
<evidence type="ECO:0000259" key="10">
    <source>
        <dbReference type="Pfam" id="PF24621"/>
    </source>
</evidence>
<keyword evidence="12" id="KW-1185">Reference proteome</keyword>
<evidence type="ECO:0000256" key="5">
    <source>
        <dbReference type="ARBA" id="ARBA00022833"/>
    </source>
</evidence>
<dbReference type="InterPro" id="IPR056179">
    <property type="entry name" value="DHQS_C"/>
</dbReference>
<keyword evidence="4" id="KW-0547">Nucleotide-binding</keyword>
<dbReference type="Gene3D" id="1.20.1090.10">
    <property type="entry name" value="Dehydroquinate synthase-like - alpha domain"/>
    <property type="match status" value="1"/>
</dbReference>
<keyword evidence="8" id="KW-0170">Cobalt</keyword>
<dbReference type="InterPro" id="IPR030963">
    <property type="entry name" value="DHQ_synth_fam"/>
</dbReference>
<organism evidence="11 12">
    <name type="scientific">Bonamia ostreae</name>
    <dbReference type="NCBI Taxonomy" id="126728"/>
    <lineage>
        <taxon>Eukaryota</taxon>
        <taxon>Sar</taxon>
        <taxon>Rhizaria</taxon>
        <taxon>Endomyxa</taxon>
        <taxon>Ascetosporea</taxon>
        <taxon>Haplosporida</taxon>
        <taxon>Bonamia</taxon>
    </lineage>
</organism>
<feature type="domain" description="3-dehydroquinate synthase C-terminal" evidence="10">
    <location>
        <begin position="182"/>
        <end position="330"/>
    </location>
</feature>
<dbReference type="CDD" id="cd08195">
    <property type="entry name" value="DHQS"/>
    <property type="match status" value="1"/>
</dbReference>
<feature type="domain" description="3-dehydroquinate synthase N-terminal" evidence="9">
    <location>
        <begin position="69"/>
        <end position="180"/>
    </location>
</feature>